<dbReference type="InterPro" id="IPR051320">
    <property type="entry name" value="Viral_Replic_Matur_Polypro"/>
</dbReference>
<dbReference type="FunFam" id="3.30.70.270:FF:000003">
    <property type="entry name" value="Transposon Ty3-G Gag-Pol polyprotein"/>
    <property type="match status" value="1"/>
</dbReference>
<name>A0A0V1HDD0_9BILA</name>
<dbReference type="Pfam" id="PF00078">
    <property type="entry name" value="RVT_1"/>
    <property type="match status" value="1"/>
</dbReference>
<dbReference type="AlphaFoldDB" id="A0A0V1HDD0"/>
<feature type="chain" id="PRO_5006879069" description="RNA-directed DNA polymerase" evidence="2">
    <location>
        <begin position="25"/>
        <end position="655"/>
    </location>
</feature>
<dbReference type="Proteomes" id="UP000055024">
    <property type="component" value="Unassembled WGS sequence"/>
</dbReference>
<evidence type="ECO:0000256" key="2">
    <source>
        <dbReference type="SAM" id="SignalP"/>
    </source>
</evidence>
<accession>A0A0V1HDD0</accession>
<evidence type="ECO:0000313" key="4">
    <source>
        <dbReference type="EMBL" id="KRZ08191.1"/>
    </source>
</evidence>
<gene>
    <name evidence="4" type="primary">pol</name>
    <name evidence="4" type="ORF">T11_11861</name>
</gene>
<organism evidence="4 5">
    <name type="scientific">Trichinella zimbabwensis</name>
    <dbReference type="NCBI Taxonomy" id="268475"/>
    <lineage>
        <taxon>Eukaryota</taxon>
        <taxon>Metazoa</taxon>
        <taxon>Ecdysozoa</taxon>
        <taxon>Nematoda</taxon>
        <taxon>Enoplea</taxon>
        <taxon>Dorylaimia</taxon>
        <taxon>Trichinellida</taxon>
        <taxon>Trichinellidae</taxon>
        <taxon>Trichinella</taxon>
    </lineage>
</organism>
<keyword evidence="5" id="KW-1185">Reference proteome</keyword>
<dbReference type="SUPFAM" id="SSF56672">
    <property type="entry name" value="DNA/RNA polymerases"/>
    <property type="match status" value="1"/>
</dbReference>
<dbReference type="PROSITE" id="PS50878">
    <property type="entry name" value="RT_POL"/>
    <property type="match status" value="1"/>
</dbReference>
<dbReference type="GO" id="GO:0003964">
    <property type="term" value="F:RNA-directed DNA polymerase activity"/>
    <property type="evidence" value="ECO:0007669"/>
    <property type="project" value="UniProtKB-EC"/>
</dbReference>
<evidence type="ECO:0000256" key="1">
    <source>
        <dbReference type="ARBA" id="ARBA00012493"/>
    </source>
</evidence>
<keyword evidence="2" id="KW-0732">Signal</keyword>
<dbReference type="EMBL" id="JYDP01000090">
    <property type="protein sequence ID" value="KRZ08191.1"/>
    <property type="molecule type" value="Genomic_DNA"/>
</dbReference>
<sequence>MHVTTVPPDSGSSLLLLCAVLTRCRFPCLITNSCEWTATPSSVLRVDQVTFRAPAPFSLGTDASVWLARMEEYLQQNGIPRDRWTSVARSFLSDDVYAQVMQWPLTVNAPFADFAKMFAERYSPIESTLDARAKFVSRRQLPGESLNTYADAIMLLGRKANCDDTLVRDQFFLGLRNAELKRQLYSSRNEPWQQFLSIAREADFANQLFPTDAAHAAVVQAPAENERWMRRRPTHTAQSPCRAVLRDTVLVPGRSEILVYACCLAILERTECVFSPSPLLPDRHAVVAANSVGTVTTDSRIVVRLLNPDPAPVTLYAGSTVSELTPLPEAHSMLPSLEELDAHSRNALRSVLWKYRRCIATSDEDLGHTELASHRIDTRNAAPVKVPPRRLPPAQRHHVQRMVTDTLSRNVIEPANSPWSAPIVIVRKKDGSLRFCVDFLAAGYWQIPVDEADRPKTAFSTPFGLYQFRVMPFGLCNAPATFQRLMDVALRGLTWSSCLAYLDDIIVFGRTAQEHTDRLERVLQRIAETGLKLKPQKCHLMRKTVRFLGHVLSENGISTDEEKIRAVKEWPTPCCPSEVRQFLGLAPYYRRFIKNFSMVSAPLNALLRKGSHWKWTAECRTAFDELKRMLWDSGSSLLLLCAVLTRCRFSVSDYE</sequence>
<evidence type="ECO:0000259" key="3">
    <source>
        <dbReference type="PROSITE" id="PS50878"/>
    </source>
</evidence>
<dbReference type="Gene3D" id="3.30.70.270">
    <property type="match status" value="2"/>
</dbReference>
<dbReference type="FunFam" id="3.30.70.270:FF:000020">
    <property type="entry name" value="Transposon Tf2-6 polyprotein-like Protein"/>
    <property type="match status" value="1"/>
</dbReference>
<dbReference type="STRING" id="268475.A0A0V1HDD0"/>
<dbReference type="OrthoDB" id="5865526at2759"/>
<proteinExistence type="predicted"/>
<comment type="caution">
    <text evidence="4">The sequence shown here is derived from an EMBL/GenBank/DDBJ whole genome shotgun (WGS) entry which is preliminary data.</text>
</comment>
<dbReference type="PANTHER" id="PTHR33064">
    <property type="entry name" value="POL PROTEIN"/>
    <property type="match status" value="1"/>
</dbReference>
<dbReference type="InterPro" id="IPR000477">
    <property type="entry name" value="RT_dom"/>
</dbReference>
<dbReference type="PANTHER" id="PTHR33064:SF37">
    <property type="entry name" value="RIBONUCLEASE H"/>
    <property type="match status" value="1"/>
</dbReference>
<dbReference type="CDD" id="cd01647">
    <property type="entry name" value="RT_LTR"/>
    <property type="match status" value="1"/>
</dbReference>
<protein>
    <recommendedName>
        <fullName evidence="1">RNA-directed DNA polymerase</fullName>
        <ecNumber evidence="1">2.7.7.49</ecNumber>
    </recommendedName>
</protein>
<dbReference type="FunFam" id="3.10.10.10:FF:000002">
    <property type="entry name" value="Retrovirus-related Pol polyprotein from transposon 17.6-like protein"/>
    <property type="match status" value="1"/>
</dbReference>
<dbReference type="InterPro" id="IPR043502">
    <property type="entry name" value="DNA/RNA_pol_sf"/>
</dbReference>
<dbReference type="Gene3D" id="3.10.10.10">
    <property type="entry name" value="HIV Type 1 Reverse Transcriptase, subunit A, domain 1"/>
    <property type="match status" value="2"/>
</dbReference>
<dbReference type="InterPro" id="IPR043128">
    <property type="entry name" value="Rev_trsase/Diguanyl_cyclase"/>
</dbReference>
<reference evidence="4 5" key="1">
    <citation type="submission" date="2015-01" db="EMBL/GenBank/DDBJ databases">
        <title>Evolution of Trichinella species and genotypes.</title>
        <authorList>
            <person name="Korhonen P.K."/>
            <person name="Edoardo P."/>
            <person name="Giuseppe L.R."/>
            <person name="Gasser R.B."/>
        </authorList>
    </citation>
    <scope>NUCLEOTIDE SEQUENCE [LARGE SCALE GENOMIC DNA]</scope>
    <source>
        <strain evidence="4">ISS1029</strain>
    </source>
</reference>
<dbReference type="EC" id="2.7.7.49" evidence="1"/>
<feature type="signal peptide" evidence="2">
    <location>
        <begin position="1"/>
        <end position="24"/>
    </location>
</feature>
<evidence type="ECO:0000313" key="5">
    <source>
        <dbReference type="Proteomes" id="UP000055024"/>
    </source>
</evidence>
<feature type="domain" description="Reverse transcriptase" evidence="3">
    <location>
        <begin position="372"/>
        <end position="552"/>
    </location>
</feature>